<dbReference type="Gene3D" id="1.25.40.10">
    <property type="entry name" value="Tetratricopeptide repeat domain"/>
    <property type="match status" value="1"/>
</dbReference>
<evidence type="ECO:0000313" key="5">
    <source>
        <dbReference type="EMBL" id="TXC65954.1"/>
    </source>
</evidence>
<dbReference type="AlphaFoldDB" id="A0A5C6TZ78"/>
<feature type="repeat" description="TPR" evidence="2">
    <location>
        <begin position="237"/>
        <end position="270"/>
    </location>
</feature>
<feature type="domain" description="Response regulatory" evidence="4">
    <location>
        <begin position="13"/>
        <end position="133"/>
    </location>
</feature>
<feature type="region of interest" description="Disordered" evidence="3">
    <location>
        <begin position="451"/>
        <end position="551"/>
    </location>
</feature>
<dbReference type="SMART" id="SM00448">
    <property type="entry name" value="REC"/>
    <property type="match status" value="1"/>
</dbReference>
<feature type="compositionally biased region" description="Basic and acidic residues" evidence="3">
    <location>
        <begin position="454"/>
        <end position="513"/>
    </location>
</feature>
<gene>
    <name evidence="5" type="ORF">FSC37_08345</name>
</gene>
<dbReference type="PROSITE" id="PS50005">
    <property type="entry name" value="TPR"/>
    <property type="match status" value="1"/>
</dbReference>
<dbReference type="Pfam" id="PF00072">
    <property type="entry name" value="Response_reg"/>
    <property type="match status" value="1"/>
</dbReference>
<dbReference type="PROSITE" id="PS50110">
    <property type="entry name" value="RESPONSE_REGULATORY"/>
    <property type="match status" value="1"/>
</dbReference>
<comment type="caution">
    <text evidence="5">The sequence shown here is derived from an EMBL/GenBank/DDBJ whole genome shotgun (WGS) entry which is preliminary data.</text>
</comment>
<protein>
    <submittedName>
        <fullName evidence="5">Response regulator</fullName>
    </submittedName>
</protein>
<evidence type="ECO:0000313" key="6">
    <source>
        <dbReference type="Proteomes" id="UP000321832"/>
    </source>
</evidence>
<dbReference type="Pfam" id="PF14559">
    <property type="entry name" value="TPR_19"/>
    <property type="match status" value="1"/>
</dbReference>
<dbReference type="SUPFAM" id="SSF52172">
    <property type="entry name" value="CheY-like"/>
    <property type="match status" value="1"/>
</dbReference>
<feature type="modified residue" description="4-aspartylphosphate" evidence="1">
    <location>
        <position position="63"/>
    </location>
</feature>
<dbReference type="PANTHER" id="PTHR43228">
    <property type="entry name" value="TWO-COMPONENT RESPONSE REGULATOR"/>
    <property type="match status" value="1"/>
</dbReference>
<dbReference type="EMBL" id="VOPW01000001">
    <property type="protein sequence ID" value="TXC65954.1"/>
    <property type="molecule type" value="Genomic_DNA"/>
</dbReference>
<keyword evidence="2" id="KW-0802">TPR repeat</keyword>
<accession>A0A5C6TZ78</accession>
<reference evidence="5 6" key="1">
    <citation type="submission" date="2019-08" db="EMBL/GenBank/DDBJ databases">
        <authorList>
            <person name="Khan S.A."/>
            <person name="Jeon C.O."/>
            <person name="Jeong S.E."/>
        </authorList>
    </citation>
    <scope>NUCLEOTIDE SEQUENCE [LARGE SCALE GENOMIC DNA]</scope>
    <source>
        <strain evidence="6">IMCC1728</strain>
    </source>
</reference>
<organism evidence="5 6">
    <name type="scientific">Piscinibacter aquaticus</name>
    <dbReference type="NCBI Taxonomy" id="392597"/>
    <lineage>
        <taxon>Bacteria</taxon>
        <taxon>Pseudomonadati</taxon>
        <taxon>Pseudomonadota</taxon>
        <taxon>Betaproteobacteria</taxon>
        <taxon>Burkholderiales</taxon>
        <taxon>Sphaerotilaceae</taxon>
        <taxon>Piscinibacter</taxon>
    </lineage>
</organism>
<dbReference type="InterPro" id="IPR011990">
    <property type="entry name" value="TPR-like_helical_dom_sf"/>
</dbReference>
<feature type="compositionally biased region" description="Basic residues" evidence="3">
    <location>
        <begin position="529"/>
        <end position="538"/>
    </location>
</feature>
<dbReference type="InterPro" id="IPR019734">
    <property type="entry name" value="TPR_rpt"/>
</dbReference>
<dbReference type="Proteomes" id="UP000321832">
    <property type="component" value="Unassembled WGS sequence"/>
</dbReference>
<dbReference type="GO" id="GO:0000160">
    <property type="term" value="P:phosphorelay signal transduction system"/>
    <property type="evidence" value="ECO:0007669"/>
    <property type="project" value="InterPro"/>
</dbReference>
<dbReference type="InterPro" id="IPR052048">
    <property type="entry name" value="ST_Response_Regulator"/>
</dbReference>
<sequence>MARQLYPDIGDCRALVIDGNMTSRSILAGMLRDMGVGHVAYASRAVDARRLLEGRTFDVVLCDYHFDHSAMSGQDLLDDLRRSNLLPYATVFVMVTGEASYTKVAEAAEAALDSYLLKPHTAAALEQRVLQARHRKKVLGPIFEAIAGEDFATAAQLCQERFEQRGEYWLYAARVGAELYVRLNELEKARSLYEAVREARAAPWAKLGIARVELESGQLQQATRTLESLIGEQPTYADAYDVMGRVQVEQGDMAAALETYRTATELTPASVSRLQKQGMLAFYMGRAEEATDALERTVRIGLSSKMFDCQSLVLLTFLHTDKRDTKAFARAIGHLERAVEKRPDSARLRRLLETARILQGLVERQTGVAVNATRVLARQIRDEDFDFEAAANLIAALARVTGTEIELPDGDAWITDVAKRFCASKASADMLALAAAPHPPFEALVRAAHRDHHLGREGDDAQPERRAGDHRAHAARTRLADAECQAARDGRAGAEPAPRQDRRQRRPADRDQRPAPALLHTRHAGGAGHRGRTQRRRPHAEALNIPRRTGA</sequence>
<dbReference type="InterPro" id="IPR001789">
    <property type="entry name" value="Sig_transdc_resp-reg_receiver"/>
</dbReference>
<evidence type="ECO:0000256" key="1">
    <source>
        <dbReference type="PROSITE-ProRule" id="PRU00169"/>
    </source>
</evidence>
<evidence type="ECO:0000256" key="2">
    <source>
        <dbReference type="PROSITE-ProRule" id="PRU00339"/>
    </source>
</evidence>
<dbReference type="InterPro" id="IPR011006">
    <property type="entry name" value="CheY-like_superfamily"/>
</dbReference>
<evidence type="ECO:0000256" key="3">
    <source>
        <dbReference type="SAM" id="MobiDB-lite"/>
    </source>
</evidence>
<evidence type="ECO:0000259" key="4">
    <source>
        <dbReference type="PROSITE" id="PS50110"/>
    </source>
</evidence>
<dbReference type="PANTHER" id="PTHR43228:SF1">
    <property type="entry name" value="TWO-COMPONENT RESPONSE REGULATOR ARR22"/>
    <property type="match status" value="1"/>
</dbReference>
<dbReference type="SUPFAM" id="SSF48452">
    <property type="entry name" value="TPR-like"/>
    <property type="match status" value="1"/>
</dbReference>
<keyword evidence="1" id="KW-0597">Phosphoprotein</keyword>
<name>A0A5C6TZ78_9BURK</name>
<keyword evidence="6" id="KW-1185">Reference proteome</keyword>
<dbReference type="Gene3D" id="3.40.50.2300">
    <property type="match status" value="1"/>
</dbReference>
<proteinExistence type="predicted"/>